<sequence length="61" mass="7224">MATKEPYRKNEYHNPNLEFGILSKDKVFLKWLVVSSEEISHIPIFRSVLLSEKTSRKQFLT</sequence>
<evidence type="ECO:0000313" key="1">
    <source>
        <dbReference type="EMBL" id="EQA73022.1"/>
    </source>
</evidence>
<protein>
    <submittedName>
        <fullName evidence="1">Uncharacterized protein</fullName>
    </submittedName>
</protein>
<organism evidence="1 2">
    <name type="scientific">Leptospira noguchii serovar Panama str. CZ214</name>
    <dbReference type="NCBI Taxonomy" id="1001595"/>
    <lineage>
        <taxon>Bacteria</taxon>
        <taxon>Pseudomonadati</taxon>
        <taxon>Spirochaetota</taxon>
        <taxon>Spirochaetia</taxon>
        <taxon>Leptospirales</taxon>
        <taxon>Leptospiraceae</taxon>
        <taxon>Leptospira</taxon>
    </lineage>
</organism>
<dbReference type="EMBL" id="AKWY02000010">
    <property type="protein sequence ID" value="EQA73022.1"/>
    <property type="molecule type" value="Genomic_DNA"/>
</dbReference>
<evidence type="ECO:0000313" key="2">
    <source>
        <dbReference type="Proteomes" id="UP000015442"/>
    </source>
</evidence>
<reference evidence="1 2" key="1">
    <citation type="submission" date="2013-05" db="EMBL/GenBank/DDBJ databases">
        <authorList>
            <person name="Harkins D.M."/>
            <person name="Durkin A.S."/>
            <person name="Brinkac L.M."/>
            <person name="Haft D.H."/>
            <person name="Selengut J.D."/>
            <person name="Sanka R."/>
            <person name="DePew J."/>
            <person name="Purushe J."/>
            <person name="Hartskeerl R.A."/>
            <person name="Ahmed A."/>
            <person name="van der Linden H."/>
            <person name="Goris M.G.A."/>
            <person name="Vinetz J.M."/>
            <person name="Sutton G.G."/>
            <person name="Nierman W.C."/>
            <person name="Fouts D.E."/>
        </authorList>
    </citation>
    <scope>NUCLEOTIDE SEQUENCE [LARGE SCALE GENOMIC DNA]</scope>
    <source>
        <strain evidence="1 2">CZ214</strain>
    </source>
</reference>
<comment type="caution">
    <text evidence="1">The sequence shown here is derived from an EMBL/GenBank/DDBJ whole genome shotgun (WGS) entry which is preliminary data.</text>
</comment>
<accession>T0GVR7</accession>
<name>T0GVR7_9LEPT</name>
<proteinExistence type="predicted"/>
<dbReference type="AlphaFoldDB" id="T0GVR7"/>
<dbReference type="Proteomes" id="UP000015442">
    <property type="component" value="Unassembled WGS sequence"/>
</dbReference>
<gene>
    <name evidence="1" type="ORF">LEP1GSC059_1467</name>
</gene>